<evidence type="ECO:0000313" key="11">
    <source>
        <dbReference type="EMBL" id="WPR90456.1"/>
    </source>
</evidence>
<evidence type="ECO:0000256" key="1">
    <source>
        <dbReference type="ARBA" id="ARBA00010886"/>
    </source>
</evidence>
<dbReference type="SMART" id="SM00220">
    <property type="entry name" value="S_TKc"/>
    <property type="match status" value="1"/>
</dbReference>
<evidence type="ECO:0000256" key="2">
    <source>
        <dbReference type="ARBA" id="ARBA00012513"/>
    </source>
</evidence>
<keyword evidence="9" id="KW-0472">Membrane</keyword>
<organism evidence="11 12">
    <name type="scientific">Microbacterium rhizosphaerae</name>
    <dbReference type="NCBI Taxonomy" id="1678237"/>
    <lineage>
        <taxon>Bacteria</taxon>
        <taxon>Bacillati</taxon>
        <taxon>Actinomycetota</taxon>
        <taxon>Actinomycetes</taxon>
        <taxon>Micrococcales</taxon>
        <taxon>Microbacteriaceae</taxon>
        <taxon>Microbacterium</taxon>
    </lineage>
</organism>
<dbReference type="PANTHER" id="PTHR43671:SF13">
    <property type="entry name" value="SERINE_THREONINE-PROTEIN KINASE NEK2"/>
    <property type="match status" value="1"/>
</dbReference>
<dbReference type="EMBL" id="CP139368">
    <property type="protein sequence ID" value="WPR90456.1"/>
    <property type="molecule type" value="Genomic_DNA"/>
</dbReference>
<evidence type="ECO:0000256" key="5">
    <source>
        <dbReference type="ARBA" id="ARBA00022777"/>
    </source>
</evidence>
<keyword evidence="9" id="KW-1133">Transmembrane helix</keyword>
<dbReference type="PROSITE" id="PS50011">
    <property type="entry name" value="PROTEIN_KINASE_DOM"/>
    <property type="match status" value="1"/>
</dbReference>
<dbReference type="PANTHER" id="PTHR43671">
    <property type="entry name" value="SERINE/THREONINE-PROTEIN KINASE NEK"/>
    <property type="match status" value="1"/>
</dbReference>
<feature type="region of interest" description="Disordered" evidence="8">
    <location>
        <begin position="294"/>
        <end position="323"/>
    </location>
</feature>
<sequence length="447" mass="45766">MTGLEHPETVALLDSRYQLLECVGAGGTAEVYRAEDMLLGRTVAIKLMRPDAEVLASPLRVHREVSALASLHHHSLVTLLDACIDAGRSRYLVMEFVEGSTLAGVLRDGPLPAAHVSHLAAELAAALQVVHRENLVHRDVKPSNILLPPSSMPGVCFDVKLADFGLVQLTDSPSVTTPGLVLGTGAYLAPEQVRGERSGPAADIYALGLVLLEALTGERAFPHASGIGAVMARLLEPPGIPEGLDPRWSQLIRSMTADDPDARPTARDVAAAVALLPIDVPTSAEATVASVPASPRSMVPDASPTVAGDVAVPPGAPLRRSRTTRARRPLMALSYLAVAAFACLFILGGGIAMQAAGGVGDHGATRVVPATVPSGVPATWPSDIPAAAVDAGTSDGGGTPAAVAASTGKDQNRGHPSQAGAQGAASKSTAGAVKSQRTPQHGPKAGK</sequence>
<keyword evidence="3" id="KW-0808">Transferase</keyword>
<dbReference type="PROSITE" id="PS00108">
    <property type="entry name" value="PROTEIN_KINASE_ST"/>
    <property type="match status" value="1"/>
</dbReference>
<dbReference type="InterPro" id="IPR050660">
    <property type="entry name" value="NEK_Ser/Thr_kinase"/>
</dbReference>
<dbReference type="Proteomes" id="UP001323798">
    <property type="component" value="Chromosome"/>
</dbReference>
<feature type="transmembrane region" description="Helical" evidence="9">
    <location>
        <begin position="330"/>
        <end position="353"/>
    </location>
</feature>
<dbReference type="InterPro" id="IPR008271">
    <property type="entry name" value="Ser/Thr_kinase_AS"/>
</dbReference>
<evidence type="ECO:0000256" key="6">
    <source>
        <dbReference type="ARBA" id="ARBA00022840"/>
    </source>
</evidence>
<keyword evidence="9" id="KW-0812">Transmembrane</keyword>
<dbReference type="Gene3D" id="1.10.510.10">
    <property type="entry name" value="Transferase(Phosphotransferase) domain 1"/>
    <property type="match status" value="1"/>
</dbReference>
<dbReference type="RefSeq" id="WP_320943168.1">
    <property type="nucleotide sequence ID" value="NZ_BAABEU010000011.1"/>
</dbReference>
<evidence type="ECO:0000256" key="9">
    <source>
        <dbReference type="SAM" id="Phobius"/>
    </source>
</evidence>
<proteinExistence type="inferred from homology"/>
<comment type="similarity">
    <text evidence="1">Belongs to the protein kinase superfamily. NEK Ser/Thr protein kinase family. NIMA subfamily.</text>
</comment>
<evidence type="ECO:0000256" key="8">
    <source>
        <dbReference type="SAM" id="MobiDB-lite"/>
    </source>
</evidence>
<dbReference type="PROSITE" id="PS00107">
    <property type="entry name" value="PROTEIN_KINASE_ATP"/>
    <property type="match status" value="1"/>
</dbReference>
<keyword evidence="4 7" id="KW-0547">Nucleotide-binding</keyword>
<dbReference type="EC" id="2.7.11.1" evidence="2"/>
<keyword evidence="12" id="KW-1185">Reference proteome</keyword>
<evidence type="ECO:0000313" key="12">
    <source>
        <dbReference type="Proteomes" id="UP001323798"/>
    </source>
</evidence>
<dbReference type="GO" id="GO:0016301">
    <property type="term" value="F:kinase activity"/>
    <property type="evidence" value="ECO:0007669"/>
    <property type="project" value="UniProtKB-KW"/>
</dbReference>
<evidence type="ECO:0000256" key="7">
    <source>
        <dbReference type="PROSITE-ProRule" id="PRU10141"/>
    </source>
</evidence>
<dbReference type="Pfam" id="PF00069">
    <property type="entry name" value="Pkinase"/>
    <property type="match status" value="1"/>
</dbReference>
<evidence type="ECO:0000256" key="4">
    <source>
        <dbReference type="ARBA" id="ARBA00022741"/>
    </source>
</evidence>
<gene>
    <name evidence="11" type="ORF">SM116_03970</name>
</gene>
<protein>
    <recommendedName>
        <fullName evidence="2">non-specific serine/threonine protein kinase</fullName>
        <ecNumber evidence="2">2.7.11.1</ecNumber>
    </recommendedName>
</protein>
<dbReference type="Gene3D" id="3.30.200.20">
    <property type="entry name" value="Phosphorylase Kinase, domain 1"/>
    <property type="match status" value="1"/>
</dbReference>
<reference evidence="11 12" key="1">
    <citation type="submission" date="2023-11" db="EMBL/GenBank/DDBJ databases">
        <title>Genome sequence of Microbacterium rhizosphaerae KACC 19337.</title>
        <authorList>
            <person name="Choi H."/>
            <person name="Kim S."/>
            <person name="Kim Y."/>
            <person name="Kwon S.-W."/>
            <person name="Heo J."/>
        </authorList>
    </citation>
    <scope>NUCLEOTIDE SEQUENCE [LARGE SCALE GENOMIC DNA]</scope>
    <source>
        <strain evidence="11 12">KACC 19337</strain>
    </source>
</reference>
<keyword evidence="6 7" id="KW-0067">ATP-binding</keyword>
<dbReference type="InterPro" id="IPR011009">
    <property type="entry name" value="Kinase-like_dom_sf"/>
</dbReference>
<dbReference type="CDD" id="cd14014">
    <property type="entry name" value="STKc_PknB_like"/>
    <property type="match status" value="1"/>
</dbReference>
<feature type="region of interest" description="Disordered" evidence="8">
    <location>
        <begin position="376"/>
        <end position="447"/>
    </location>
</feature>
<feature type="compositionally biased region" description="Low complexity" evidence="8">
    <location>
        <begin position="417"/>
        <end position="432"/>
    </location>
</feature>
<dbReference type="SUPFAM" id="SSF56112">
    <property type="entry name" value="Protein kinase-like (PK-like)"/>
    <property type="match status" value="1"/>
</dbReference>
<dbReference type="InterPro" id="IPR000719">
    <property type="entry name" value="Prot_kinase_dom"/>
</dbReference>
<accession>A0ABZ0SQ73</accession>
<keyword evidence="5 11" id="KW-0418">Kinase</keyword>
<evidence type="ECO:0000259" key="10">
    <source>
        <dbReference type="PROSITE" id="PS50011"/>
    </source>
</evidence>
<dbReference type="InterPro" id="IPR017441">
    <property type="entry name" value="Protein_kinase_ATP_BS"/>
</dbReference>
<name>A0ABZ0SQ73_9MICO</name>
<feature type="binding site" evidence="7">
    <location>
        <position position="46"/>
    </location>
    <ligand>
        <name>ATP</name>
        <dbReference type="ChEBI" id="CHEBI:30616"/>
    </ligand>
</feature>
<evidence type="ECO:0000256" key="3">
    <source>
        <dbReference type="ARBA" id="ARBA00022679"/>
    </source>
</evidence>
<feature type="domain" description="Protein kinase" evidence="10">
    <location>
        <begin position="17"/>
        <end position="276"/>
    </location>
</feature>